<evidence type="ECO:0000313" key="11">
    <source>
        <dbReference type="Proteomes" id="UP000694388"/>
    </source>
</evidence>
<dbReference type="InterPro" id="IPR027417">
    <property type="entry name" value="P-loop_NTPase"/>
</dbReference>
<evidence type="ECO:0000256" key="6">
    <source>
        <dbReference type="ARBA" id="ARBA00034320"/>
    </source>
</evidence>
<dbReference type="PANTHER" id="PTHR13748:SF31">
    <property type="entry name" value="ZINC-REGULATED GTPASE METALLOPROTEIN ACTIVATOR 1A-RELATED"/>
    <property type="match status" value="1"/>
</dbReference>
<evidence type="ECO:0000256" key="4">
    <source>
        <dbReference type="ARBA" id="ARBA00023134"/>
    </source>
</evidence>
<dbReference type="GO" id="GO:0016787">
    <property type="term" value="F:hydrolase activity"/>
    <property type="evidence" value="ECO:0007669"/>
    <property type="project" value="UniProtKB-KW"/>
</dbReference>
<reference evidence="10" key="1">
    <citation type="submission" date="2025-08" db="UniProtKB">
        <authorList>
            <consortium name="Ensembl"/>
        </authorList>
    </citation>
    <scope>IDENTIFICATION</scope>
</reference>
<feature type="domain" description="CobW C-terminal" evidence="9">
    <location>
        <begin position="289"/>
        <end position="392"/>
    </location>
</feature>
<dbReference type="OMA" id="HSQGFET"/>
<dbReference type="PANTHER" id="PTHR13748">
    <property type="entry name" value="COBW-RELATED"/>
    <property type="match status" value="1"/>
</dbReference>
<dbReference type="GO" id="GO:0005525">
    <property type="term" value="F:GTP binding"/>
    <property type="evidence" value="ECO:0007669"/>
    <property type="project" value="UniProtKB-KW"/>
</dbReference>
<feature type="compositionally biased region" description="Acidic residues" evidence="8">
    <location>
        <begin position="24"/>
        <end position="38"/>
    </location>
</feature>
<dbReference type="SUPFAM" id="SSF52540">
    <property type="entry name" value="P-loop containing nucleoside triphosphate hydrolases"/>
    <property type="match status" value="1"/>
</dbReference>
<proteinExistence type="inferred from homology"/>
<dbReference type="SUPFAM" id="SSF90002">
    <property type="entry name" value="Hypothetical protein YjiA, C-terminal domain"/>
    <property type="match status" value="1"/>
</dbReference>
<evidence type="ECO:0000313" key="10">
    <source>
        <dbReference type="Ensembl" id="ENSEBUP00000017587.1"/>
    </source>
</evidence>
<keyword evidence="2" id="KW-0378">Hydrolase</keyword>
<evidence type="ECO:0000256" key="1">
    <source>
        <dbReference type="ARBA" id="ARBA00022741"/>
    </source>
</evidence>
<sequence>MAGMVLQPDVVSSGKDERATDEDFAKEEEEEEDDEECPELIPAPAGTQGGRIPVTVITGYLGAGKTTLLNYILTEQHGKRIAVILNEFGEGSALEQVLAVKQTGALYEEWLELRNGCLCCTVKDSGLLAIESLLQKKGRFDYILLETTGLADPVAVASVFWVDANLGSDVYLDGVITVVDAKYGLEHLLEKKPDGLVNEAARQAGLADIILLNKVDLATWEERERLKGLLRNVNALAKIIETQRARVNLDFVLDLHSFDNCASVGLRERLSQLETQEGAATHGHLDQSIRSVTFEVPGSVTQSALDAFLQDLLWEKKMLNEEGHCMEVLRLKGLVPLACERKIVLVQGVRELFDQEETPMDWPESRHRHCRFIIIGRSLDKDILREAFAEAALAAHDDESI</sequence>
<evidence type="ECO:0000259" key="9">
    <source>
        <dbReference type="SMART" id="SM00833"/>
    </source>
</evidence>
<dbReference type="Pfam" id="PF02492">
    <property type="entry name" value="cobW"/>
    <property type="match status" value="1"/>
</dbReference>
<evidence type="ECO:0000256" key="8">
    <source>
        <dbReference type="SAM" id="MobiDB-lite"/>
    </source>
</evidence>
<reference evidence="10" key="2">
    <citation type="submission" date="2025-09" db="UniProtKB">
        <authorList>
            <consortium name="Ensembl"/>
        </authorList>
    </citation>
    <scope>IDENTIFICATION</scope>
</reference>
<keyword evidence="5" id="KW-0143">Chaperone</keyword>
<comment type="catalytic activity">
    <reaction evidence="7">
        <text>GTP + H2O = GDP + phosphate + H(+)</text>
        <dbReference type="Rhea" id="RHEA:19669"/>
        <dbReference type="ChEBI" id="CHEBI:15377"/>
        <dbReference type="ChEBI" id="CHEBI:15378"/>
        <dbReference type="ChEBI" id="CHEBI:37565"/>
        <dbReference type="ChEBI" id="CHEBI:43474"/>
        <dbReference type="ChEBI" id="CHEBI:58189"/>
    </reaction>
    <physiologicalReaction direction="left-to-right" evidence="7">
        <dbReference type="Rhea" id="RHEA:19670"/>
    </physiologicalReaction>
</comment>
<dbReference type="SMART" id="SM00833">
    <property type="entry name" value="CobW_C"/>
    <property type="match status" value="1"/>
</dbReference>
<dbReference type="CDD" id="cd03112">
    <property type="entry name" value="CobW-like"/>
    <property type="match status" value="1"/>
</dbReference>
<protein>
    <submittedName>
        <fullName evidence="10">COBW domain containing 1</fullName>
    </submittedName>
</protein>
<keyword evidence="4" id="KW-0342">GTP-binding</keyword>
<evidence type="ECO:0000256" key="7">
    <source>
        <dbReference type="ARBA" id="ARBA00049117"/>
    </source>
</evidence>
<dbReference type="InterPro" id="IPR011629">
    <property type="entry name" value="CobW-like_C"/>
</dbReference>
<dbReference type="Pfam" id="PF07683">
    <property type="entry name" value="CobW_C"/>
    <property type="match status" value="1"/>
</dbReference>
<accession>A0A8C4QMD2</accession>
<feature type="compositionally biased region" description="Basic and acidic residues" evidence="8">
    <location>
        <begin position="14"/>
        <end position="23"/>
    </location>
</feature>
<keyword evidence="3" id="KW-0862">Zinc</keyword>
<dbReference type="InterPro" id="IPR003495">
    <property type="entry name" value="CobW/HypB/UreG_nucleotide-bd"/>
</dbReference>
<dbReference type="Ensembl" id="ENSEBUT00000018162.1">
    <property type="protein sequence ID" value="ENSEBUP00000017587.1"/>
    <property type="gene ID" value="ENSEBUG00000010964.1"/>
</dbReference>
<keyword evidence="11" id="KW-1185">Reference proteome</keyword>
<dbReference type="InterPro" id="IPR036627">
    <property type="entry name" value="CobW-likC_sf"/>
</dbReference>
<dbReference type="GO" id="GO:0005737">
    <property type="term" value="C:cytoplasm"/>
    <property type="evidence" value="ECO:0007669"/>
    <property type="project" value="TreeGrafter"/>
</dbReference>
<dbReference type="GeneTree" id="ENSGT00940000164995"/>
<keyword evidence="1" id="KW-0547">Nucleotide-binding</keyword>
<dbReference type="InterPro" id="IPR051316">
    <property type="entry name" value="Zinc-reg_GTPase_activator"/>
</dbReference>
<comment type="similarity">
    <text evidence="6">Belongs to the SIMIBI class G3E GTPase family. ZNG1 subfamily.</text>
</comment>
<dbReference type="Gene3D" id="3.40.50.300">
    <property type="entry name" value="P-loop containing nucleotide triphosphate hydrolases"/>
    <property type="match status" value="1"/>
</dbReference>
<name>A0A8C4QMD2_EPTBU</name>
<evidence type="ECO:0000256" key="5">
    <source>
        <dbReference type="ARBA" id="ARBA00023186"/>
    </source>
</evidence>
<dbReference type="Gene3D" id="3.30.1220.10">
    <property type="entry name" value="CobW-like, C-terminal domain"/>
    <property type="match status" value="1"/>
</dbReference>
<dbReference type="Proteomes" id="UP000694388">
    <property type="component" value="Unplaced"/>
</dbReference>
<dbReference type="AlphaFoldDB" id="A0A8C4QMD2"/>
<feature type="region of interest" description="Disordered" evidence="8">
    <location>
        <begin position="1"/>
        <end position="47"/>
    </location>
</feature>
<organism evidence="10 11">
    <name type="scientific">Eptatretus burgeri</name>
    <name type="common">Inshore hagfish</name>
    <dbReference type="NCBI Taxonomy" id="7764"/>
    <lineage>
        <taxon>Eukaryota</taxon>
        <taxon>Metazoa</taxon>
        <taxon>Chordata</taxon>
        <taxon>Craniata</taxon>
        <taxon>Vertebrata</taxon>
        <taxon>Cyclostomata</taxon>
        <taxon>Myxini</taxon>
        <taxon>Myxiniformes</taxon>
        <taxon>Myxinidae</taxon>
        <taxon>Eptatretinae</taxon>
        <taxon>Eptatretus</taxon>
    </lineage>
</organism>
<evidence type="ECO:0000256" key="3">
    <source>
        <dbReference type="ARBA" id="ARBA00022833"/>
    </source>
</evidence>
<evidence type="ECO:0000256" key="2">
    <source>
        <dbReference type="ARBA" id="ARBA00022801"/>
    </source>
</evidence>